<reference evidence="1 2" key="1">
    <citation type="journal article" date="2012" name="J. Bacteriol.">
        <title>Draft genome sequence of the nitrophenol-degrading actinomycete Rhodococcus imtechensis RKJ300.</title>
        <authorList>
            <person name="Vikram S."/>
            <person name="Kumar S."/>
            <person name="Subramanian S."/>
            <person name="Raghava G.P."/>
        </authorList>
    </citation>
    <scope>NUCLEOTIDE SEQUENCE [LARGE SCALE GENOMIC DNA]</scope>
    <source>
        <strain evidence="1 2">RKJ300</strain>
    </source>
</reference>
<proteinExistence type="predicted"/>
<dbReference type="Proteomes" id="UP000006447">
    <property type="component" value="Unassembled WGS sequence"/>
</dbReference>
<sequence>MIADKAFDDDADDTDRWLYVHCAGSHDGYRDMESFIDSVPDSDLADRLTIAISGRGAFSPLQGRAHPEPDESHRYRLFTAQPRTCTPVKGHWFLPIGGHETCPGGGRECFHVRRQ</sequence>
<organism evidence="1 2">
    <name type="scientific">Rhodococcus opacus RKJ300 = JCM 13270</name>
    <dbReference type="NCBI Taxonomy" id="1165867"/>
    <lineage>
        <taxon>Bacteria</taxon>
        <taxon>Bacillati</taxon>
        <taxon>Actinomycetota</taxon>
        <taxon>Actinomycetes</taxon>
        <taxon>Mycobacteriales</taxon>
        <taxon>Nocardiaceae</taxon>
        <taxon>Rhodococcus</taxon>
    </lineage>
</organism>
<gene>
    <name evidence="1" type="ORF">W59_11066</name>
</gene>
<evidence type="ECO:0000313" key="1">
    <source>
        <dbReference type="EMBL" id="EID79865.1"/>
    </source>
</evidence>
<dbReference type="AlphaFoldDB" id="I0WTZ9"/>
<dbReference type="EMBL" id="AJJH01000049">
    <property type="protein sequence ID" value="EID79865.1"/>
    <property type="molecule type" value="Genomic_DNA"/>
</dbReference>
<comment type="caution">
    <text evidence="1">The sequence shown here is derived from an EMBL/GenBank/DDBJ whole genome shotgun (WGS) entry which is preliminary data.</text>
</comment>
<evidence type="ECO:0000313" key="2">
    <source>
        <dbReference type="Proteomes" id="UP000006447"/>
    </source>
</evidence>
<name>I0WTZ9_RHOOP</name>
<protein>
    <submittedName>
        <fullName evidence="1">Uncharacterized protein</fullName>
    </submittedName>
</protein>
<accession>I0WTZ9</accession>
<dbReference type="PATRIC" id="fig|1165867.3.peg.2252"/>
<dbReference type="RefSeq" id="WP_007297231.1">
    <property type="nucleotide sequence ID" value="NZ_AJJH01000049.1"/>
</dbReference>